<reference evidence="2 3" key="1">
    <citation type="submission" date="2018-10" db="EMBL/GenBank/DDBJ databases">
        <title>Genomic Encyclopedia of Archaeal and Bacterial Type Strains, Phase II (KMG-II): from individual species to whole genera.</title>
        <authorList>
            <person name="Goeker M."/>
        </authorList>
    </citation>
    <scope>NUCLEOTIDE SEQUENCE [LARGE SCALE GENOMIC DNA]</scope>
    <source>
        <strain evidence="2 3">DSM 235</strain>
    </source>
</reference>
<comment type="caution">
    <text evidence="2">The sequence shown here is derived from an EMBL/GenBank/DDBJ whole genome shotgun (WGS) entry which is preliminary data.</text>
</comment>
<dbReference type="InterPro" id="IPR005546">
    <property type="entry name" value="Autotransporte_beta"/>
</dbReference>
<dbReference type="EMBL" id="RBXL01000001">
    <property type="protein sequence ID" value="RKT46315.1"/>
    <property type="molecule type" value="Genomic_DNA"/>
</dbReference>
<dbReference type="InterPro" id="IPR006315">
    <property type="entry name" value="OM_autotransptr_brl_dom"/>
</dbReference>
<dbReference type="InterPro" id="IPR036709">
    <property type="entry name" value="Autotransporte_beta_dom_sf"/>
</dbReference>
<keyword evidence="3" id="KW-1185">Reference proteome</keyword>
<dbReference type="PROSITE" id="PS51208">
    <property type="entry name" value="AUTOTRANSPORTER"/>
    <property type="match status" value="1"/>
</dbReference>
<dbReference type="SMART" id="SM00869">
    <property type="entry name" value="Autotransporter"/>
    <property type="match status" value="1"/>
</dbReference>
<dbReference type="Gene3D" id="2.40.128.130">
    <property type="entry name" value="Autotransporter beta-domain"/>
    <property type="match status" value="1"/>
</dbReference>
<dbReference type="AlphaFoldDB" id="A0A495VD08"/>
<proteinExistence type="predicted"/>
<evidence type="ECO:0000313" key="3">
    <source>
        <dbReference type="Proteomes" id="UP000274556"/>
    </source>
</evidence>
<gene>
    <name evidence="2" type="ORF">BDD21_3822</name>
</gene>
<dbReference type="NCBIfam" id="TIGR01414">
    <property type="entry name" value="autotrans_barl"/>
    <property type="match status" value="1"/>
</dbReference>
<dbReference type="SUPFAM" id="SSF103515">
    <property type="entry name" value="Autotransporter"/>
    <property type="match status" value="1"/>
</dbReference>
<protein>
    <submittedName>
        <fullName evidence="2">Outer membrane autotransporter protein</fullName>
    </submittedName>
</protein>
<organism evidence="2 3">
    <name type="scientific">Thiocapsa rosea</name>
    <dbReference type="NCBI Taxonomy" id="69360"/>
    <lineage>
        <taxon>Bacteria</taxon>
        <taxon>Pseudomonadati</taxon>
        <taxon>Pseudomonadota</taxon>
        <taxon>Gammaproteobacteria</taxon>
        <taxon>Chromatiales</taxon>
        <taxon>Chromatiaceae</taxon>
        <taxon>Thiocapsa</taxon>
    </lineage>
</organism>
<accession>A0A495VD08</accession>
<dbReference type="GO" id="GO:0019867">
    <property type="term" value="C:outer membrane"/>
    <property type="evidence" value="ECO:0007669"/>
    <property type="project" value="InterPro"/>
</dbReference>
<evidence type="ECO:0000313" key="2">
    <source>
        <dbReference type="EMBL" id="RKT46315.1"/>
    </source>
</evidence>
<evidence type="ECO:0000259" key="1">
    <source>
        <dbReference type="PROSITE" id="PS51208"/>
    </source>
</evidence>
<name>A0A495VD08_9GAMM</name>
<dbReference type="Proteomes" id="UP000274556">
    <property type="component" value="Unassembled WGS sequence"/>
</dbReference>
<feature type="domain" description="Autotransporter" evidence="1">
    <location>
        <begin position="133"/>
        <end position="435"/>
    </location>
</feature>
<sequence>MLWAGLAIADAPPPFYQEALDAATINGNIAGNAIFQTCITGDNGRGNANNQRFQDDCGIIVLGSADDPSGSTTSLNQLAADQISAQNSAALRAAGLGVAFVQNRLQRIRLADATWAEPTTLLADRDVSGVQAGGAASADVALGPFGGFFSFDYVNGDEDESAYQPGYDFERWAMALSVDYRFNENFIGGLAIRYADEQFDFDNNRGDMSGDSWGGLIYATYFLPNGFFVDGLIGYASNEYTLKRKINYTIDFAGNNVANQIASSDPSASVWNFNLGAGYNLYHDAWVISPALRFNYINNDVDGYRESMSSPNTTGGSMALSISSQTYESLTSDLGVQVSRAISHKNGVFVPQVRVAWIHEFQNPQERVGATFVNDINQQPLFILTNKPDHDYMELGAGVSAQFEHGWSGFVAYNTLLGYDGVSYNAVNAGVRMEF</sequence>
<dbReference type="Pfam" id="PF03797">
    <property type="entry name" value="Autotransporter"/>
    <property type="match status" value="1"/>
</dbReference>
<dbReference type="RefSeq" id="WP_245969943.1">
    <property type="nucleotide sequence ID" value="NZ_RBXL01000001.1"/>
</dbReference>